<dbReference type="Proteomes" id="UP000324222">
    <property type="component" value="Unassembled WGS sequence"/>
</dbReference>
<dbReference type="EMBL" id="VSRR010022732">
    <property type="protein sequence ID" value="MPC64936.1"/>
    <property type="molecule type" value="Genomic_DNA"/>
</dbReference>
<protein>
    <submittedName>
        <fullName evidence="1">Uncharacterized protein</fullName>
    </submittedName>
</protein>
<gene>
    <name evidence="1" type="ORF">E2C01_059058</name>
</gene>
<dbReference type="AlphaFoldDB" id="A0A5B7H4T6"/>
<keyword evidence="2" id="KW-1185">Reference proteome</keyword>
<name>A0A5B7H4T6_PORTR</name>
<organism evidence="1 2">
    <name type="scientific">Portunus trituberculatus</name>
    <name type="common">Swimming crab</name>
    <name type="synonym">Neptunus trituberculatus</name>
    <dbReference type="NCBI Taxonomy" id="210409"/>
    <lineage>
        <taxon>Eukaryota</taxon>
        <taxon>Metazoa</taxon>
        <taxon>Ecdysozoa</taxon>
        <taxon>Arthropoda</taxon>
        <taxon>Crustacea</taxon>
        <taxon>Multicrustacea</taxon>
        <taxon>Malacostraca</taxon>
        <taxon>Eumalacostraca</taxon>
        <taxon>Eucarida</taxon>
        <taxon>Decapoda</taxon>
        <taxon>Pleocyemata</taxon>
        <taxon>Brachyura</taxon>
        <taxon>Eubrachyura</taxon>
        <taxon>Portunoidea</taxon>
        <taxon>Portunidae</taxon>
        <taxon>Portuninae</taxon>
        <taxon>Portunus</taxon>
    </lineage>
</organism>
<sequence length="91" mass="10124">MCQEVHTLTQDMPTNSVPLKPLHLRVCWRAGSVVAGADNRALHVLKIGVRSRKEGRNNGYSLASDKRKYSASDETARYSQAFVSSSDLDKF</sequence>
<comment type="caution">
    <text evidence="1">The sequence shown here is derived from an EMBL/GenBank/DDBJ whole genome shotgun (WGS) entry which is preliminary data.</text>
</comment>
<reference evidence="1 2" key="1">
    <citation type="submission" date="2019-05" db="EMBL/GenBank/DDBJ databases">
        <title>Another draft genome of Portunus trituberculatus and its Hox gene families provides insights of decapod evolution.</title>
        <authorList>
            <person name="Jeong J.-H."/>
            <person name="Song I."/>
            <person name="Kim S."/>
            <person name="Choi T."/>
            <person name="Kim D."/>
            <person name="Ryu S."/>
            <person name="Kim W."/>
        </authorList>
    </citation>
    <scope>NUCLEOTIDE SEQUENCE [LARGE SCALE GENOMIC DNA]</scope>
    <source>
        <tissue evidence="1">Muscle</tissue>
    </source>
</reference>
<evidence type="ECO:0000313" key="2">
    <source>
        <dbReference type="Proteomes" id="UP000324222"/>
    </source>
</evidence>
<evidence type="ECO:0000313" key="1">
    <source>
        <dbReference type="EMBL" id="MPC64936.1"/>
    </source>
</evidence>
<proteinExistence type="predicted"/>
<accession>A0A5B7H4T6</accession>